<dbReference type="PANTHER" id="PTHR46601">
    <property type="entry name" value="ULP_PROTEASE DOMAIN-CONTAINING PROTEIN"/>
    <property type="match status" value="1"/>
</dbReference>
<organism evidence="1 2">
    <name type="scientific">Merluccius polli</name>
    <name type="common">Benguela hake</name>
    <name type="synonym">Merluccius cadenati</name>
    <dbReference type="NCBI Taxonomy" id="89951"/>
    <lineage>
        <taxon>Eukaryota</taxon>
        <taxon>Metazoa</taxon>
        <taxon>Chordata</taxon>
        <taxon>Craniata</taxon>
        <taxon>Vertebrata</taxon>
        <taxon>Euteleostomi</taxon>
        <taxon>Actinopterygii</taxon>
        <taxon>Neopterygii</taxon>
        <taxon>Teleostei</taxon>
        <taxon>Neoteleostei</taxon>
        <taxon>Acanthomorphata</taxon>
        <taxon>Zeiogadaria</taxon>
        <taxon>Gadariae</taxon>
        <taxon>Gadiformes</taxon>
        <taxon>Gadoidei</taxon>
        <taxon>Merlucciidae</taxon>
        <taxon>Merluccius</taxon>
    </lineage>
</organism>
<proteinExistence type="predicted"/>
<gene>
    <name evidence="1" type="ORF">N1851_030165</name>
</gene>
<name>A0AA47NR17_MERPO</name>
<sequence>MKGRQIISKVIAGNILKKYWLVYAAHKELGISYKTMRSKTITPGLQYSRKKHSNVVSNTTKDKIKEFMERDNNSRATTGKKDTITKQKVKKQKRYLNESLFRLYGRFKEEYPQVKISYSKFCENRPFWIVKPSIQDRDTCLCKTHANIQLMADKLLFLKVISSNRIESIMLSLCCESPNYACMYRECVRCQDKVVQTAAFEPGEQTQWMEWRSKAEIREKKKGANPIQHLLENFTAALKNKFGKHSFNIAHQYATLKALKENVQENELILHVDFAENYLCKYSSEIQAVHFGDSHKQVSLHTGVAYTVDGALSFCSVSPSMRHDASAIWTHLNPVLSHFRELIPSLNTLHMISDGPTTQYRSKKNFFCLSSAPFQLGFKKVTWNFLEAGHGKGAADGVGAALKRRADGLVAGGTDIPNGRMFFEKLIEEKSKIKLFYITESEIEENDRSIPDQLETVCGTMKIHQIFTTKPGHINWRILSCFCSAPEDCLCFAPESVVLNKAQKKKTTTVTEPCQGMLNTTPEITMSLVGEWCVVCYDGEAYPGVVQDVDAESVQVKIMSIIGVNRFFWPLKDDILWYRHEDFLGLVPEPKPVTNRHMMLDGSVWKSVSSMMNERMEV</sequence>
<dbReference type="EMBL" id="JAOPHQ010005718">
    <property type="protein sequence ID" value="KAK0134255.1"/>
    <property type="molecule type" value="Genomic_DNA"/>
</dbReference>
<dbReference type="Proteomes" id="UP001174136">
    <property type="component" value="Unassembled WGS sequence"/>
</dbReference>
<dbReference type="AlphaFoldDB" id="A0AA47NR17"/>
<reference evidence="1" key="1">
    <citation type="journal article" date="2023" name="Front. Mar. Sci.">
        <title>A new Merluccius polli reference genome to investigate the effects of global change in West African waters.</title>
        <authorList>
            <person name="Mateo J.L."/>
            <person name="Blanco-Fernandez C."/>
            <person name="Garcia-Vazquez E."/>
            <person name="Machado-Schiaffino G."/>
        </authorList>
    </citation>
    <scope>NUCLEOTIDE SEQUENCE</scope>
    <source>
        <strain evidence="1">C29</strain>
        <tissue evidence="1">Fin</tissue>
    </source>
</reference>
<keyword evidence="2" id="KW-1185">Reference proteome</keyword>
<dbReference type="PANTHER" id="PTHR46601:SF1">
    <property type="entry name" value="ADF-H DOMAIN-CONTAINING PROTEIN"/>
    <property type="match status" value="1"/>
</dbReference>
<comment type="caution">
    <text evidence="1">The sequence shown here is derived from an EMBL/GenBank/DDBJ whole genome shotgun (WGS) entry which is preliminary data.</text>
</comment>
<protein>
    <submittedName>
        <fullName evidence="1">Uncharacterized protein</fullName>
    </submittedName>
</protein>
<evidence type="ECO:0000313" key="1">
    <source>
        <dbReference type="EMBL" id="KAK0134255.1"/>
    </source>
</evidence>
<evidence type="ECO:0000313" key="2">
    <source>
        <dbReference type="Proteomes" id="UP001174136"/>
    </source>
</evidence>
<accession>A0AA47NR17</accession>